<evidence type="ECO:0000313" key="8">
    <source>
        <dbReference type="Proteomes" id="UP000657075"/>
    </source>
</evidence>
<feature type="transmembrane region" description="Helical" evidence="5">
    <location>
        <begin position="159"/>
        <end position="179"/>
    </location>
</feature>
<keyword evidence="5" id="KW-0813">Transport</keyword>
<dbReference type="EMBL" id="AP026830">
    <property type="protein sequence ID" value="BDR93544.1"/>
    <property type="molecule type" value="Genomic_DNA"/>
</dbReference>
<feature type="transmembrane region" description="Helical" evidence="5">
    <location>
        <begin position="57"/>
        <end position="77"/>
    </location>
</feature>
<evidence type="ECO:0000256" key="3">
    <source>
        <dbReference type="ARBA" id="ARBA00022989"/>
    </source>
</evidence>
<dbReference type="RefSeq" id="WP_188604244.1">
    <property type="nucleotide sequence ID" value="NZ_AP026830.1"/>
</dbReference>
<dbReference type="Proteomes" id="UP001060771">
    <property type="component" value="Chromosome"/>
</dbReference>
<dbReference type="PRINTS" id="PR01840">
    <property type="entry name" value="TATCFAMILY"/>
</dbReference>
<keyword evidence="5" id="KW-0653">Protein transport</keyword>
<dbReference type="AlphaFoldDB" id="A0A830ED46"/>
<comment type="subcellular location">
    <subcellularLocation>
        <location evidence="5">Cell membrane</location>
        <topology evidence="5">Multi-pass membrane protein</topology>
    </subcellularLocation>
    <subcellularLocation>
        <location evidence="1">Membrane</location>
        <topology evidence="1">Multi-pass membrane protein</topology>
    </subcellularLocation>
</comment>
<dbReference type="GO" id="GO:0065002">
    <property type="term" value="P:intracellular protein transmembrane transport"/>
    <property type="evidence" value="ECO:0007669"/>
    <property type="project" value="TreeGrafter"/>
</dbReference>
<reference evidence="9" key="3">
    <citation type="submission" date="2022-09" db="EMBL/GenBank/DDBJ databases">
        <title>Complete genome sequence of Vulcanisaeta souniana.</title>
        <authorList>
            <person name="Kato S."/>
            <person name="Itoh T."/>
            <person name="Ohkuma M."/>
        </authorList>
    </citation>
    <scope>NUCLEOTIDE SEQUENCE [LARGE SCALE GENOMIC DNA]</scope>
    <source>
        <strain evidence="9">JCM 11219</strain>
    </source>
</reference>
<keyword evidence="2 5" id="KW-0812">Transmembrane</keyword>
<dbReference type="GeneID" id="76208177"/>
<feature type="transmembrane region" description="Helical" evidence="5">
    <location>
        <begin position="268"/>
        <end position="285"/>
    </location>
</feature>
<dbReference type="GO" id="GO:0033281">
    <property type="term" value="C:TAT protein transport complex"/>
    <property type="evidence" value="ECO:0007669"/>
    <property type="project" value="UniProtKB-UniRule"/>
</dbReference>
<dbReference type="PANTHER" id="PTHR30371">
    <property type="entry name" value="SEC-INDEPENDENT PROTEIN TRANSLOCASE PROTEIN TATC"/>
    <property type="match status" value="1"/>
</dbReference>
<proteinExistence type="inferred from homology"/>
<evidence type="ECO:0000256" key="2">
    <source>
        <dbReference type="ARBA" id="ARBA00022692"/>
    </source>
</evidence>
<dbReference type="Pfam" id="PF00902">
    <property type="entry name" value="TatC"/>
    <property type="match status" value="1"/>
</dbReference>
<accession>A0A830ED46</accession>
<dbReference type="InterPro" id="IPR002033">
    <property type="entry name" value="TatC"/>
</dbReference>
<feature type="transmembrane region" description="Helical" evidence="5">
    <location>
        <begin position="34"/>
        <end position="51"/>
    </location>
</feature>
<feature type="transmembrane region" description="Helical" evidence="5">
    <location>
        <begin position="118"/>
        <end position="139"/>
    </location>
</feature>
<dbReference type="EMBL" id="BMNM01000018">
    <property type="protein sequence ID" value="GGI87346.1"/>
    <property type="molecule type" value="Genomic_DNA"/>
</dbReference>
<reference evidence="7" key="1">
    <citation type="journal article" date="2014" name="Int. J. Syst. Evol. Microbiol.">
        <title>Complete genome sequence of Corynebacterium casei LMG S-19264T (=DSM 44701T), isolated from a smear-ripened cheese.</title>
        <authorList>
            <consortium name="US DOE Joint Genome Institute (JGI-PGF)"/>
            <person name="Walter F."/>
            <person name="Albersmeier A."/>
            <person name="Kalinowski J."/>
            <person name="Ruckert C."/>
        </authorList>
    </citation>
    <scope>NUCLEOTIDE SEQUENCE</scope>
    <source>
        <strain evidence="7">JCM 11219</strain>
    </source>
</reference>
<keyword evidence="5" id="KW-0811">Translocation</keyword>
<evidence type="ECO:0000313" key="6">
    <source>
        <dbReference type="EMBL" id="BDR93544.1"/>
    </source>
</evidence>
<feature type="transmembrane region" description="Helical" evidence="5">
    <location>
        <begin position="212"/>
        <end position="234"/>
    </location>
</feature>
<evidence type="ECO:0000256" key="5">
    <source>
        <dbReference type="HAMAP-Rule" id="MF_00902"/>
    </source>
</evidence>
<comment type="similarity">
    <text evidence="5">Belongs to the TatC family.</text>
</comment>
<comment type="subunit">
    <text evidence="5">Forms a complex with TatA.</text>
</comment>
<gene>
    <name evidence="5" type="primary">tatC</name>
    <name evidence="7" type="ORF">GCM10007112_25340</name>
    <name evidence="6" type="ORF">Vsou_26370</name>
</gene>
<dbReference type="PANTHER" id="PTHR30371:SF0">
    <property type="entry name" value="SEC-INDEPENDENT PROTEIN TRANSLOCASE PROTEIN TATC, CHLOROPLASTIC-RELATED"/>
    <property type="match status" value="1"/>
</dbReference>
<evidence type="ECO:0000256" key="4">
    <source>
        <dbReference type="ARBA" id="ARBA00023136"/>
    </source>
</evidence>
<comment type="caution">
    <text evidence="5">Lacks conserved residue(s) required for the propagation of feature annotation.</text>
</comment>
<keyword evidence="9" id="KW-1185">Reference proteome</keyword>
<keyword evidence="4 5" id="KW-0472">Membrane</keyword>
<dbReference type="OrthoDB" id="15305at2157"/>
<reference evidence="6" key="4">
    <citation type="journal article" date="2023" name="Microbiol. Resour. Announc.">
        <title>Complete Genome Sequence of Vulcanisaeta souniana Strain IC-059, a Hyperthermophilic Archaeon Isolated from Hot Spring Water in Japan.</title>
        <authorList>
            <person name="Kato S."/>
            <person name="Itoh T."/>
            <person name="Wu L."/>
            <person name="Ma J."/>
            <person name="Ohkuma M."/>
        </authorList>
    </citation>
    <scope>NUCLEOTIDE SEQUENCE</scope>
    <source>
        <strain evidence="6">JCM 11219</strain>
    </source>
</reference>
<feature type="transmembrane region" description="Helical" evidence="5">
    <location>
        <begin position="186"/>
        <end position="206"/>
    </location>
</feature>
<organism evidence="7 8">
    <name type="scientific">Vulcanisaeta souniana JCM 11219</name>
    <dbReference type="NCBI Taxonomy" id="1293586"/>
    <lineage>
        <taxon>Archaea</taxon>
        <taxon>Thermoproteota</taxon>
        <taxon>Thermoprotei</taxon>
        <taxon>Thermoproteales</taxon>
        <taxon>Thermoproteaceae</taxon>
        <taxon>Vulcanisaeta</taxon>
    </lineage>
</organism>
<reference evidence="7" key="2">
    <citation type="submission" date="2020-09" db="EMBL/GenBank/DDBJ databases">
        <authorList>
            <person name="Sun Q."/>
            <person name="Ohkuma M."/>
        </authorList>
    </citation>
    <scope>NUCLEOTIDE SEQUENCE</scope>
    <source>
        <strain evidence="7">JCM 11219</strain>
    </source>
</reference>
<evidence type="ECO:0000256" key="1">
    <source>
        <dbReference type="ARBA" id="ARBA00004141"/>
    </source>
</evidence>
<comment type="function">
    <text evidence="5">Part of the twin-arginine translocation (Tat) system that transports large folded proteins containing a characteristic twin-arginine motif in their signal peptide across membranes.</text>
</comment>
<keyword evidence="3 5" id="KW-1133">Transmembrane helix</keyword>
<protein>
    <recommendedName>
        <fullName evidence="5">Sec-independent protein translocase protein TatC</fullName>
    </recommendedName>
</protein>
<keyword evidence="5" id="KW-1003">Cell membrane</keyword>
<evidence type="ECO:0000313" key="9">
    <source>
        <dbReference type="Proteomes" id="UP001060771"/>
    </source>
</evidence>
<evidence type="ECO:0000313" key="7">
    <source>
        <dbReference type="EMBL" id="GGI87346.1"/>
    </source>
</evidence>
<dbReference type="GO" id="GO:0009977">
    <property type="term" value="F:proton motive force dependent protein transmembrane transporter activity"/>
    <property type="evidence" value="ECO:0007669"/>
    <property type="project" value="TreeGrafter"/>
</dbReference>
<dbReference type="GO" id="GO:0043953">
    <property type="term" value="P:protein transport by the Tat complex"/>
    <property type="evidence" value="ECO:0007669"/>
    <property type="project" value="UniProtKB-UniRule"/>
</dbReference>
<name>A0A830ED46_9CREN</name>
<sequence length="296" mass="33902">MSNSNNDYEDRPPFDRELPFWEHVRELGVRLRRALLVFAIVFVALWLPMPSVHGHNIAQVAIGFFTMEYNPIIAFVFRHYVFNQVISSAKSITCSSNYIVGNSTQPIGIISTTVLGPFVFSVELSMVIALLVTIPVLVYEVYQYVKPALYPHELRAVRTYVWIAMVLFYLGAFIGYYFVFPAFLRISLFWSCLFGFVHLLTTSGFLDTLIATLFFAGFLFETPVAMALLTRVGFITPDALSRNRPYIYFGVLVAISIINPDPTLVSTLLWFIMFIALFETGYLWSKNIYKQRQVQI</sequence>
<dbReference type="Proteomes" id="UP000657075">
    <property type="component" value="Unassembled WGS sequence"/>
</dbReference>
<dbReference type="HAMAP" id="MF_00902">
    <property type="entry name" value="TatC"/>
    <property type="match status" value="1"/>
</dbReference>
<feature type="transmembrane region" description="Helical" evidence="5">
    <location>
        <begin position="246"/>
        <end position="262"/>
    </location>
</feature>